<dbReference type="Pfam" id="PF12101">
    <property type="entry name" value="DUF3577"/>
    <property type="match status" value="1"/>
</dbReference>
<proteinExistence type="predicted"/>
<dbReference type="AlphaFoldDB" id="A0A4S2Q3B8"/>
<name>A0A4S2Q3B8_9PAST</name>
<dbReference type="InterPro" id="IPR021960">
    <property type="entry name" value="DUF3577"/>
</dbReference>
<dbReference type="Proteomes" id="UP000306758">
    <property type="component" value="Unassembled WGS sequence"/>
</dbReference>
<comment type="caution">
    <text evidence="1">The sequence shown here is derived from an EMBL/GenBank/DDBJ whole genome shotgun (WGS) entry which is preliminary data.</text>
</comment>
<gene>
    <name evidence="1" type="ORF">D3M78_01170</name>
</gene>
<evidence type="ECO:0000313" key="2">
    <source>
        <dbReference type="Proteomes" id="UP000306758"/>
    </source>
</evidence>
<sequence>MSTQSTQKNYFNLHTTGIGYLNNIRLVEPKKGNPFYSCDIAALVGEASETEYRFFNCNVVGKETENLVKRCQDAVKEMKKVLISFVMSDLWFDTFTYEKDGKNHKKGDTGVALKGRLIRINMIKIDGEIKYQATKKNAEQASAE</sequence>
<accession>A0A4S2Q3B8</accession>
<reference evidence="1 2" key="1">
    <citation type="journal article" date="2019" name="Vet. Microbiol.">
        <title>Development of multi locus sequence typing (MLST) of Rodentibacter pneumotropicus.</title>
        <authorList>
            <person name="Adhikary S."/>
            <person name="Bisgaard M."/>
            <person name="Boot R."/>
            <person name="Benga L."/>
            <person name="Nicklas W."/>
            <person name="Christensen H."/>
        </authorList>
    </citation>
    <scope>NUCLEOTIDE SEQUENCE [LARGE SCALE GENOMIC DNA]</scope>
    <source>
        <strain evidence="1 2">Ac84</strain>
    </source>
</reference>
<evidence type="ECO:0000313" key="1">
    <source>
        <dbReference type="EMBL" id="THA11031.1"/>
    </source>
</evidence>
<dbReference type="NCBIfam" id="NF040584">
    <property type="entry name" value="STY4534_fam"/>
    <property type="match status" value="1"/>
</dbReference>
<protein>
    <submittedName>
        <fullName evidence="1">DUF3577 domain-containing protein</fullName>
    </submittedName>
</protein>
<organism evidence="1 2">
    <name type="scientific">Rodentibacter pneumotropicus</name>
    <dbReference type="NCBI Taxonomy" id="758"/>
    <lineage>
        <taxon>Bacteria</taxon>
        <taxon>Pseudomonadati</taxon>
        <taxon>Pseudomonadota</taxon>
        <taxon>Gammaproteobacteria</taxon>
        <taxon>Pasteurellales</taxon>
        <taxon>Pasteurellaceae</taxon>
        <taxon>Rodentibacter</taxon>
    </lineage>
</organism>
<dbReference type="RefSeq" id="WP_112081914.1">
    <property type="nucleotide sequence ID" value="NZ_QXNI01000006.1"/>
</dbReference>
<dbReference type="EMBL" id="QXNI01000006">
    <property type="protein sequence ID" value="THA11031.1"/>
    <property type="molecule type" value="Genomic_DNA"/>
</dbReference>